<dbReference type="SUPFAM" id="SSF161098">
    <property type="entry name" value="MetI-like"/>
    <property type="match status" value="1"/>
</dbReference>
<comment type="similarity">
    <text evidence="7">Belongs to the binding-protein-dependent transport system permease family.</text>
</comment>
<comment type="caution">
    <text evidence="9">The sequence shown here is derived from an EMBL/GenBank/DDBJ whole genome shotgun (WGS) entry which is preliminary data.</text>
</comment>
<feature type="transmembrane region" description="Helical" evidence="7">
    <location>
        <begin position="30"/>
        <end position="52"/>
    </location>
</feature>
<comment type="subcellular location">
    <subcellularLocation>
        <location evidence="1 7">Cell membrane</location>
        <topology evidence="1 7">Multi-pass membrane protein</topology>
    </subcellularLocation>
</comment>
<feature type="domain" description="ABC transmembrane type-1" evidence="8">
    <location>
        <begin position="90"/>
        <end position="279"/>
    </location>
</feature>
<keyword evidence="6 7" id="KW-0472">Membrane</keyword>
<feature type="transmembrane region" description="Helical" evidence="7">
    <location>
        <begin position="155"/>
        <end position="175"/>
    </location>
</feature>
<dbReference type="EMBL" id="JAIWJX010000002">
    <property type="protein sequence ID" value="MCK6256426.1"/>
    <property type="molecule type" value="Genomic_DNA"/>
</dbReference>
<name>A0A9X1XA63_9BACL</name>
<evidence type="ECO:0000256" key="4">
    <source>
        <dbReference type="ARBA" id="ARBA00022692"/>
    </source>
</evidence>
<keyword evidence="2 7" id="KW-0813">Transport</keyword>
<dbReference type="InterPro" id="IPR000515">
    <property type="entry name" value="MetI-like"/>
</dbReference>
<evidence type="ECO:0000256" key="7">
    <source>
        <dbReference type="RuleBase" id="RU363032"/>
    </source>
</evidence>
<dbReference type="Pfam" id="PF00528">
    <property type="entry name" value="BPD_transp_1"/>
    <property type="match status" value="1"/>
</dbReference>
<evidence type="ECO:0000256" key="3">
    <source>
        <dbReference type="ARBA" id="ARBA00022475"/>
    </source>
</evidence>
<accession>A0A9X1XA63</accession>
<evidence type="ECO:0000259" key="8">
    <source>
        <dbReference type="PROSITE" id="PS50928"/>
    </source>
</evidence>
<evidence type="ECO:0000256" key="1">
    <source>
        <dbReference type="ARBA" id="ARBA00004651"/>
    </source>
</evidence>
<gene>
    <name evidence="9" type="ORF">LCY76_07440</name>
</gene>
<reference evidence="9" key="1">
    <citation type="submission" date="2021-09" db="EMBL/GenBank/DDBJ databases">
        <title>Genome analysis of Fictibacillus sp. KIGAM418 isolated from marine sediment.</title>
        <authorList>
            <person name="Seo M.-J."/>
            <person name="Cho E.-S."/>
            <person name="Hwang C.Y."/>
        </authorList>
    </citation>
    <scope>NUCLEOTIDE SEQUENCE</scope>
    <source>
        <strain evidence="9">KIGAM418</strain>
    </source>
</reference>
<evidence type="ECO:0000313" key="10">
    <source>
        <dbReference type="Proteomes" id="UP001139011"/>
    </source>
</evidence>
<feature type="transmembrane region" description="Helical" evidence="7">
    <location>
        <begin position="254"/>
        <end position="279"/>
    </location>
</feature>
<dbReference type="PANTHER" id="PTHR43744:SF12">
    <property type="entry name" value="ABC TRANSPORTER PERMEASE PROTEIN MG189-RELATED"/>
    <property type="match status" value="1"/>
</dbReference>
<keyword evidence="4 7" id="KW-0812">Transmembrane</keyword>
<evidence type="ECO:0000256" key="5">
    <source>
        <dbReference type="ARBA" id="ARBA00022989"/>
    </source>
</evidence>
<feature type="transmembrane region" description="Helical" evidence="7">
    <location>
        <begin position="127"/>
        <end position="149"/>
    </location>
</feature>
<dbReference type="PANTHER" id="PTHR43744">
    <property type="entry name" value="ABC TRANSPORTER PERMEASE PROTEIN MG189-RELATED-RELATED"/>
    <property type="match status" value="1"/>
</dbReference>
<evidence type="ECO:0000313" key="9">
    <source>
        <dbReference type="EMBL" id="MCK6256426.1"/>
    </source>
</evidence>
<dbReference type="GO" id="GO:0055085">
    <property type="term" value="P:transmembrane transport"/>
    <property type="evidence" value="ECO:0007669"/>
    <property type="project" value="InterPro"/>
</dbReference>
<keyword evidence="3" id="KW-1003">Cell membrane</keyword>
<dbReference type="Gene3D" id="1.10.3720.10">
    <property type="entry name" value="MetI-like"/>
    <property type="match status" value="1"/>
</dbReference>
<keyword evidence="10" id="KW-1185">Reference proteome</keyword>
<feature type="transmembrane region" description="Helical" evidence="7">
    <location>
        <begin position="212"/>
        <end position="234"/>
    </location>
</feature>
<keyword evidence="5 7" id="KW-1133">Transmembrane helix</keyword>
<sequence length="293" mass="32767">MENLEMTAIKAKTKTNASVKARRTASGQQWVTGIILALGGFLVSIPFIWMILSAFKPEMEVMQIPPTFLPHEFTLENFTNLFENMNFTVYLRNTIIVVLCSFAGLFLNAMAGYAFAKYQFKGREKLFYLVLATMMIPGQVTMIPVYLILNQLHLTNTMAGIVLPGLVGAFSIFLFRQFMSTIPDELLEAARLDGASEFRVFIQIILPISKPILAVQGILTFIAGWNSFLWPLIIANDEKLYTLSVGLSLLKGQYGGNFALQMAGSTFMVVPIVIIFMLFQKHIIEGYTISGMK</sequence>
<dbReference type="CDD" id="cd06261">
    <property type="entry name" value="TM_PBP2"/>
    <property type="match status" value="1"/>
</dbReference>
<feature type="transmembrane region" description="Helical" evidence="7">
    <location>
        <begin position="95"/>
        <end position="115"/>
    </location>
</feature>
<dbReference type="GO" id="GO:0005886">
    <property type="term" value="C:plasma membrane"/>
    <property type="evidence" value="ECO:0007669"/>
    <property type="project" value="UniProtKB-SubCell"/>
</dbReference>
<organism evidence="9 10">
    <name type="scientific">Fictibacillus marinisediminis</name>
    <dbReference type="NCBI Taxonomy" id="2878389"/>
    <lineage>
        <taxon>Bacteria</taxon>
        <taxon>Bacillati</taxon>
        <taxon>Bacillota</taxon>
        <taxon>Bacilli</taxon>
        <taxon>Bacillales</taxon>
        <taxon>Fictibacillaceae</taxon>
        <taxon>Fictibacillus</taxon>
    </lineage>
</organism>
<dbReference type="InterPro" id="IPR035906">
    <property type="entry name" value="MetI-like_sf"/>
</dbReference>
<dbReference type="AlphaFoldDB" id="A0A9X1XA63"/>
<protein>
    <submittedName>
        <fullName evidence="9">Carbohydrate ABC transporter permease</fullName>
    </submittedName>
</protein>
<evidence type="ECO:0000256" key="6">
    <source>
        <dbReference type="ARBA" id="ARBA00023136"/>
    </source>
</evidence>
<evidence type="ECO:0000256" key="2">
    <source>
        <dbReference type="ARBA" id="ARBA00022448"/>
    </source>
</evidence>
<dbReference type="Proteomes" id="UP001139011">
    <property type="component" value="Unassembled WGS sequence"/>
</dbReference>
<proteinExistence type="inferred from homology"/>
<dbReference type="PROSITE" id="PS50928">
    <property type="entry name" value="ABC_TM1"/>
    <property type="match status" value="1"/>
</dbReference>